<reference evidence="2 4" key="2">
    <citation type="submission" date="2020-12" db="EMBL/GenBank/DDBJ databases">
        <title>FDA dAtabase for Regulatory Grade micrObial Sequences (FDA-ARGOS): Supporting development and validation of Infectious Disease Dx tests.</title>
        <authorList>
            <person name="Sproer C."/>
            <person name="Gronow S."/>
            <person name="Severitt S."/>
            <person name="Schroder I."/>
            <person name="Tallon L."/>
            <person name="Sadzewicz L."/>
            <person name="Zhao X."/>
            <person name="Boylan J."/>
            <person name="Ott S."/>
            <person name="Bowen H."/>
            <person name="Vavikolanu K."/>
            <person name="Mehta A."/>
            <person name="Aluvathingal J."/>
            <person name="Nadendla S."/>
            <person name="Lowell S."/>
            <person name="Myers T."/>
            <person name="Yan Y."/>
            <person name="Sichtig H."/>
        </authorList>
    </citation>
    <scope>NUCLEOTIDE SEQUENCE [LARGE SCALE GENOMIC DNA]</scope>
    <source>
        <strain evidence="2 4">FDAARGOS_869</strain>
    </source>
</reference>
<evidence type="ECO:0000313" key="2">
    <source>
        <dbReference type="EMBL" id="QPT44656.1"/>
    </source>
</evidence>
<organism evidence="1 3">
    <name type="scientific">Moraxella nonliquefaciens</name>
    <dbReference type="NCBI Taxonomy" id="478"/>
    <lineage>
        <taxon>Bacteria</taxon>
        <taxon>Pseudomonadati</taxon>
        <taxon>Pseudomonadota</taxon>
        <taxon>Gammaproteobacteria</taxon>
        <taxon>Moraxellales</taxon>
        <taxon>Moraxellaceae</taxon>
        <taxon>Moraxella</taxon>
    </lineage>
</organism>
<evidence type="ECO:0000313" key="4">
    <source>
        <dbReference type="Proteomes" id="UP000594834"/>
    </source>
</evidence>
<reference evidence="1 3" key="1">
    <citation type="submission" date="2016-05" db="EMBL/GenBank/DDBJ databases">
        <title>Draft genome sequence of Moraxella nonliquefaciens CCUG 348T.</title>
        <authorList>
            <person name="Salva-Serra F."/>
            <person name="Engstrom-Jakobsson H."/>
            <person name="Thorell K."/>
            <person name="Gonzales-Siles L."/>
            <person name="Karlsson R."/>
            <person name="Boulund F."/>
            <person name="Engstrand L."/>
            <person name="Kristiansson E."/>
            <person name="Moore E."/>
        </authorList>
    </citation>
    <scope>NUCLEOTIDE SEQUENCE [LARGE SCALE GENOMIC DNA]</scope>
    <source>
        <strain evidence="1 3">CCUG 348</strain>
    </source>
</reference>
<dbReference type="EMBL" id="CP065728">
    <property type="protein sequence ID" value="QPT44656.1"/>
    <property type="molecule type" value="Genomic_DNA"/>
</dbReference>
<name>A0A1B8QSW4_MORNO</name>
<evidence type="ECO:0000313" key="3">
    <source>
        <dbReference type="Proteomes" id="UP000092575"/>
    </source>
</evidence>
<proteinExistence type="predicted"/>
<dbReference type="Proteomes" id="UP000594834">
    <property type="component" value="Chromosome"/>
</dbReference>
<keyword evidence="4" id="KW-1185">Reference proteome</keyword>
<gene>
    <name evidence="1" type="ORF">A7456_00025</name>
    <name evidence="2" type="ORF">I6G26_00940</name>
</gene>
<sequence length="88" mass="8760">MATLPKISKENADAVSGAVTVMANGTNGLNNAGNTGSFVPNPTVSTETDVVIGTGQLAVGAVQTADMVATLPGKENGFLATKTVRKLG</sequence>
<dbReference type="EMBL" id="LXTW01000001">
    <property type="protein sequence ID" value="OBX88293.1"/>
    <property type="molecule type" value="Genomic_DNA"/>
</dbReference>
<dbReference type="AlphaFoldDB" id="A0A1B8QSW4"/>
<protein>
    <submittedName>
        <fullName evidence="1">Uncharacterized protein</fullName>
    </submittedName>
</protein>
<accession>A0A1B8QSW4</accession>
<dbReference type="RefSeq" id="WP_067006219.1">
    <property type="nucleotide sequence ID" value="NZ_CP065728.1"/>
</dbReference>
<evidence type="ECO:0000313" key="1">
    <source>
        <dbReference type="EMBL" id="OBX88293.1"/>
    </source>
</evidence>
<dbReference type="Proteomes" id="UP000092575">
    <property type="component" value="Unassembled WGS sequence"/>
</dbReference>
<dbReference type="STRING" id="478.A7456_00025"/>